<dbReference type="Pfam" id="PF01535">
    <property type="entry name" value="PPR"/>
    <property type="match status" value="6"/>
</dbReference>
<dbReference type="Pfam" id="PF20431">
    <property type="entry name" value="E_motif"/>
    <property type="match status" value="1"/>
</dbReference>
<keyword evidence="1" id="KW-0677">Repeat</keyword>
<proteinExistence type="inferred from homology"/>
<evidence type="ECO:0000256" key="3">
    <source>
        <dbReference type="PROSITE-ProRule" id="PRU00708"/>
    </source>
</evidence>
<accession>A0A0K9PAI1</accession>
<evidence type="ECO:0000256" key="2">
    <source>
        <dbReference type="ARBA" id="ARBA00061659"/>
    </source>
</evidence>
<feature type="repeat" description="PPR" evidence="3">
    <location>
        <begin position="177"/>
        <end position="211"/>
    </location>
</feature>
<reference evidence="5" key="1">
    <citation type="journal article" date="2016" name="Nature">
        <title>The genome of the seagrass Zostera marina reveals angiosperm adaptation to the sea.</title>
        <authorList>
            <person name="Olsen J.L."/>
            <person name="Rouze P."/>
            <person name="Verhelst B."/>
            <person name="Lin Y.-C."/>
            <person name="Bayer T."/>
            <person name="Collen J."/>
            <person name="Dattolo E."/>
            <person name="De Paoli E."/>
            <person name="Dittami S."/>
            <person name="Maumus F."/>
            <person name="Michel G."/>
            <person name="Kersting A."/>
            <person name="Lauritano C."/>
            <person name="Lohaus R."/>
            <person name="Toepel M."/>
            <person name="Tonon T."/>
            <person name="Vanneste K."/>
            <person name="Amirebrahimi M."/>
            <person name="Brakel J."/>
            <person name="Bostroem C."/>
            <person name="Chovatia M."/>
            <person name="Grimwood J."/>
            <person name="Jenkins J.W."/>
            <person name="Jueterbock A."/>
            <person name="Mraz A."/>
            <person name="Stam W.T."/>
            <person name="Tice H."/>
            <person name="Bornberg-Bauer E."/>
            <person name="Green P.J."/>
            <person name="Pearson G.A."/>
            <person name="Procaccini G."/>
            <person name="Duarte C.M."/>
            <person name="Schmutz J."/>
            <person name="Reusch T.B.H."/>
            <person name="Van de Peer Y."/>
        </authorList>
    </citation>
    <scope>NUCLEOTIDE SEQUENCE [LARGE SCALE GENOMIC DNA]</scope>
    <source>
        <strain evidence="5">cv. Finnish</strain>
    </source>
</reference>
<dbReference type="PROSITE" id="PS51375">
    <property type="entry name" value="PPR"/>
    <property type="match status" value="3"/>
</dbReference>
<dbReference type="GO" id="GO:0003723">
    <property type="term" value="F:RNA binding"/>
    <property type="evidence" value="ECO:0007669"/>
    <property type="project" value="InterPro"/>
</dbReference>
<organism evidence="4 5">
    <name type="scientific">Zostera marina</name>
    <name type="common">Eelgrass</name>
    <dbReference type="NCBI Taxonomy" id="29655"/>
    <lineage>
        <taxon>Eukaryota</taxon>
        <taxon>Viridiplantae</taxon>
        <taxon>Streptophyta</taxon>
        <taxon>Embryophyta</taxon>
        <taxon>Tracheophyta</taxon>
        <taxon>Spermatophyta</taxon>
        <taxon>Magnoliopsida</taxon>
        <taxon>Liliopsida</taxon>
        <taxon>Zosteraceae</taxon>
        <taxon>Zostera</taxon>
    </lineage>
</organism>
<dbReference type="Gene3D" id="1.25.40.10">
    <property type="entry name" value="Tetratricopeptide repeat domain"/>
    <property type="match status" value="5"/>
</dbReference>
<sequence>MKVTLPSYDFKYYGELIQQCSSRRLLLPGKQLHGRLIVASIVPGNYLASKLISLYSNHNLLHESRKVLDAVPEKTIFSINALLIAYSQSRLPSHALRLFSSLPDPDAVSISSVLNCLSSIVGENRVFVVAGYSIHGRVIRLGFERDLFVANGLITMYSRYENLESARKVFDLMPERDVVSWNSMISGYSQSGLYSNCLQLYREMEKNSGDLKPNNITVVSALQACANLKDLDFGTKIHGSLKVYNVKIDTEVWNSVVGLYEKCGKLEYARELFEATPSFLKDEVSYGVMISGYMNHGFVAEAIDIFKNMDRPGLKIWNAVMSGLSLNNQHKDVSDLFREMQLQLTGGFRPNPITLSIVLPTMSFFSDLTGGKQVHGYSVRNYQDGNVYLSVSLIDMYGKTGCLRSARKVFALIIERTTSTVISWTAIISAHAAHGDIESVSRLFSKMIASGIHPDNVTFISVLTACGHAGAVVEANAIFKSMTVDYGIIPTTETYACMVGVMSRAGLLNQALDVIAKMPSSIKPNAKCWGALLNGASIVGDVEIAKTAFDHLAKIEPENDGNFVIMANIYSKAGKWREARKVRNELERLGLGKTPGCSWRTYF</sequence>
<dbReference type="InterPro" id="IPR011990">
    <property type="entry name" value="TPR-like_helical_dom_sf"/>
</dbReference>
<dbReference type="FunFam" id="1.25.40.10:FF:000212">
    <property type="entry name" value="Pentatricopeptide repeat-containing protein At2g03380, mitochondrial"/>
    <property type="match status" value="1"/>
</dbReference>
<dbReference type="GO" id="GO:0009451">
    <property type="term" value="P:RNA modification"/>
    <property type="evidence" value="ECO:0007669"/>
    <property type="project" value="InterPro"/>
</dbReference>
<evidence type="ECO:0000313" key="4">
    <source>
        <dbReference type="EMBL" id="KMZ65979.1"/>
    </source>
</evidence>
<dbReference type="InterPro" id="IPR046960">
    <property type="entry name" value="PPR_At4g14850-like_plant"/>
</dbReference>
<dbReference type="InterPro" id="IPR046848">
    <property type="entry name" value="E_motif"/>
</dbReference>
<dbReference type="PANTHER" id="PTHR47926">
    <property type="entry name" value="PENTATRICOPEPTIDE REPEAT-CONTAINING PROTEIN"/>
    <property type="match status" value="1"/>
</dbReference>
<dbReference type="AlphaFoldDB" id="A0A0K9PAI1"/>
<dbReference type="SUPFAM" id="SSF48452">
    <property type="entry name" value="TPR-like"/>
    <property type="match status" value="1"/>
</dbReference>
<dbReference type="OrthoDB" id="185373at2759"/>
<dbReference type="STRING" id="29655.A0A0K9PAI1"/>
<protein>
    <submittedName>
        <fullName evidence="4">Putative Pentatricopeptide repeat-containing protein</fullName>
    </submittedName>
</protein>
<comment type="caution">
    <text evidence="4">The sequence shown here is derived from an EMBL/GenBank/DDBJ whole genome shotgun (WGS) entry which is preliminary data.</text>
</comment>
<evidence type="ECO:0000256" key="1">
    <source>
        <dbReference type="ARBA" id="ARBA00022737"/>
    </source>
</evidence>
<comment type="similarity">
    <text evidence="2">Belongs to the PPR family. PCMP-E subfamily.</text>
</comment>
<dbReference type="EMBL" id="LFYR01000988">
    <property type="protein sequence ID" value="KMZ65979.1"/>
    <property type="molecule type" value="Genomic_DNA"/>
</dbReference>
<dbReference type="FunFam" id="1.25.40.10:FF:000196">
    <property type="entry name" value="Pentatricopeptide repeat-containing protein At4g14850"/>
    <property type="match status" value="1"/>
</dbReference>
<name>A0A0K9PAI1_ZOSMR</name>
<evidence type="ECO:0000313" key="5">
    <source>
        <dbReference type="Proteomes" id="UP000036987"/>
    </source>
</evidence>
<feature type="repeat" description="PPR" evidence="3">
    <location>
        <begin position="420"/>
        <end position="454"/>
    </location>
</feature>
<feature type="repeat" description="PPR" evidence="3">
    <location>
        <begin position="282"/>
        <end position="316"/>
    </location>
</feature>
<dbReference type="Proteomes" id="UP000036987">
    <property type="component" value="Unassembled WGS sequence"/>
</dbReference>
<dbReference type="NCBIfam" id="TIGR00756">
    <property type="entry name" value="PPR"/>
    <property type="match status" value="4"/>
</dbReference>
<keyword evidence="5" id="KW-1185">Reference proteome</keyword>
<dbReference type="PANTHER" id="PTHR47926:SF472">
    <property type="entry name" value="REPEAT (PPR) SUPERFAMILY PROTEIN, PUTATIVE-RELATED"/>
    <property type="match status" value="1"/>
</dbReference>
<dbReference type="OMA" id="IQHCTDH"/>
<gene>
    <name evidence="4" type="ORF">ZOSMA_302G00030</name>
</gene>
<dbReference type="InterPro" id="IPR002885">
    <property type="entry name" value="PPR_rpt"/>
</dbReference>
<dbReference type="Pfam" id="PF13041">
    <property type="entry name" value="PPR_2"/>
    <property type="match status" value="2"/>
</dbReference>